<evidence type="ECO:0000256" key="5">
    <source>
        <dbReference type="ARBA" id="ARBA00011738"/>
    </source>
</evidence>
<dbReference type="InterPro" id="IPR012847">
    <property type="entry name" value="Sucrose_phosphatase_pln/cyn"/>
</dbReference>
<protein>
    <recommendedName>
        <fullName evidence="9">Sucrose-phosphatase</fullName>
        <ecNumber evidence="9">3.1.3.24</ecNumber>
    </recommendedName>
</protein>
<dbReference type="AlphaFoldDB" id="A0AAU9RDV9"/>
<dbReference type="Gene3D" id="3.10.450.50">
    <property type="match status" value="1"/>
</dbReference>
<dbReference type="SUPFAM" id="SSF54427">
    <property type="entry name" value="NTF2-like"/>
    <property type="match status" value="1"/>
</dbReference>
<comment type="pathway">
    <text evidence="3 9">Glycan biosynthesis; sucrose biosynthesis; sucrose from D-fructose 6-phosphate and UDP-alpha-D-glucose: step 2/2.</text>
</comment>
<dbReference type="SUPFAM" id="SSF56784">
    <property type="entry name" value="HAD-like"/>
    <property type="match status" value="1"/>
</dbReference>
<comment type="similarity">
    <text evidence="4 9">Belongs to the sucrose phosphatase family.</text>
</comment>
<dbReference type="SFLD" id="SFLDS00003">
    <property type="entry name" value="Haloacid_Dehalogenase"/>
    <property type="match status" value="1"/>
</dbReference>
<dbReference type="InterPro" id="IPR051518">
    <property type="entry name" value="Sucrose_Phosphatase"/>
</dbReference>
<dbReference type="InterPro" id="IPR032710">
    <property type="entry name" value="NTF2-like_dom_sf"/>
</dbReference>
<evidence type="ECO:0000256" key="6">
    <source>
        <dbReference type="ARBA" id="ARBA00022801"/>
    </source>
</evidence>
<comment type="subunit">
    <text evidence="5 9">Homodimer.</text>
</comment>
<dbReference type="InterPro" id="IPR006379">
    <property type="entry name" value="HAD-SF_hydro_IIB"/>
</dbReference>
<comment type="cofactor">
    <cofactor evidence="1 9">
        <name>Mg(2+)</name>
        <dbReference type="ChEBI" id="CHEBI:18420"/>
    </cofactor>
</comment>
<dbReference type="InterPro" id="IPR023214">
    <property type="entry name" value="HAD_sf"/>
</dbReference>
<feature type="domain" description="Sucrose phosphatase-like" evidence="10">
    <location>
        <begin position="9"/>
        <end position="261"/>
    </location>
</feature>
<evidence type="ECO:0000256" key="4">
    <source>
        <dbReference type="ARBA" id="ARBA00007211"/>
    </source>
</evidence>
<dbReference type="NCBIfam" id="TIGR01482">
    <property type="entry name" value="SPP-subfamily"/>
    <property type="match status" value="1"/>
</dbReference>
<comment type="catalytic activity">
    <reaction evidence="8 9">
        <text>sucrose 6(F)-phosphate + H2O = sucrose + phosphate</text>
        <dbReference type="Rhea" id="RHEA:19289"/>
        <dbReference type="ChEBI" id="CHEBI:15377"/>
        <dbReference type="ChEBI" id="CHEBI:17992"/>
        <dbReference type="ChEBI" id="CHEBI:43474"/>
        <dbReference type="ChEBI" id="CHEBI:57723"/>
        <dbReference type="EC" id="3.1.3.24"/>
    </reaction>
</comment>
<evidence type="ECO:0000259" key="10">
    <source>
        <dbReference type="Pfam" id="PF05116"/>
    </source>
</evidence>
<organism evidence="12 13">
    <name type="scientific">Thlaspi arvense</name>
    <name type="common">Field penny-cress</name>
    <dbReference type="NCBI Taxonomy" id="13288"/>
    <lineage>
        <taxon>Eukaryota</taxon>
        <taxon>Viridiplantae</taxon>
        <taxon>Streptophyta</taxon>
        <taxon>Embryophyta</taxon>
        <taxon>Tracheophyta</taxon>
        <taxon>Spermatophyta</taxon>
        <taxon>Magnoliopsida</taxon>
        <taxon>eudicotyledons</taxon>
        <taxon>Gunneridae</taxon>
        <taxon>Pentapetalae</taxon>
        <taxon>rosids</taxon>
        <taxon>malvids</taxon>
        <taxon>Brassicales</taxon>
        <taxon>Brassicaceae</taxon>
        <taxon>Thlaspideae</taxon>
        <taxon>Thlaspi</taxon>
    </lineage>
</organism>
<dbReference type="InterPro" id="IPR036412">
    <property type="entry name" value="HAD-like_sf"/>
</dbReference>
<dbReference type="GO" id="GO:0050307">
    <property type="term" value="F:sucrose-phosphate phosphatase activity"/>
    <property type="evidence" value="ECO:0007669"/>
    <property type="project" value="UniProtKB-UniRule"/>
</dbReference>
<dbReference type="SFLD" id="SFLDG01141">
    <property type="entry name" value="C2.B.1:_Sucrose_Phosphatase_Li"/>
    <property type="match status" value="1"/>
</dbReference>
<evidence type="ECO:0000313" key="12">
    <source>
        <dbReference type="EMBL" id="CAH2036395.1"/>
    </source>
</evidence>
<evidence type="ECO:0000313" key="13">
    <source>
        <dbReference type="Proteomes" id="UP000836841"/>
    </source>
</evidence>
<accession>A0AAU9RDV9</accession>
<dbReference type="EC" id="3.1.3.24" evidence="9"/>
<dbReference type="Gene3D" id="3.40.50.1000">
    <property type="entry name" value="HAD superfamily/HAD-like"/>
    <property type="match status" value="1"/>
</dbReference>
<dbReference type="SFLD" id="SFLDF00043">
    <property type="entry name" value="sucrose-phosphatase"/>
    <property type="match status" value="1"/>
</dbReference>
<evidence type="ECO:0000256" key="8">
    <source>
        <dbReference type="ARBA" id="ARBA00048036"/>
    </source>
</evidence>
<dbReference type="Gene3D" id="3.90.1070.10">
    <property type="match status" value="1"/>
</dbReference>
<dbReference type="PANTHER" id="PTHR46521">
    <property type="entry name" value="SUCROSE-PHOSPHATASE 2-RELATED"/>
    <property type="match status" value="1"/>
</dbReference>
<dbReference type="PANTHER" id="PTHR46521:SF7">
    <property type="entry name" value="SUCROSE-PHOSPHATASE 1-RELATED"/>
    <property type="match status" value="1"/>
</dbReference>
<dbReference type="Proteomes" id="UP000836841">
    <property type="component" value="Chromosome 1"/>
</dbReference>
<dbReference type="GO" id="GO:0005986">
    <property type="term" value="P:sucrose biosynthetic process"/>
    <property type="evidence" value="ECO:0007669"/>
    <property type="project" value="UniProtKB-UniRule"/>
</dbReference>
<dbReference type="NCBIfam" id="TIGR01484">
    <property type="entry name" value="HAD-SF-IIB"/>
    <property type="match status" value="1"/>
</dbReference>
<evidence type="ECO:0000256" key="1">
    <source>
        <dbReference type="ARBA" id="ARBA00001946"/>
    </source>
</evidence>
<evidence type="ECO:0000256" key="2">
    <source>
        <dbReference type="ARBA" id="ARBA00003645"/>
    </source>
</evidence>
<dbReference type="InterPro" id="IPR006380">
    <property type="entry name" value="SPP-like_dom"/>
</dbReference>
<dbReference type="CDD" id="cd02605">
    <property type="entry name" value="HAD_SPP"/>
    <property type="match status" value="1"/>
</dbReference>
<sequence>MERLTSPPRLMIVSDLDDTMVDHHNDPENLSLLRFNSLWEDAYRHDSLLVFSTGRTLELYKKLRKERPLLTPDVVITSVGTEIAYCNSMVTDESWVEIMNSKWNRGIVEEETSKFPELTLQRAHDQSPNKVSLNIDKSNVQAVTKELYQRLEKRGLEIKIIFSGGHCFDVLPKGGGKGQALAYLLNNLKTQGKLPVNTLACGDSGNDTELFTIPDVYGVMVSNAQEELLEWYAENGKDNSKIVHSSERCASGIIQAIGHFKLGPNLSPRDVFDSIECKADNSNPGHEVVKFFLFVERWRRGEVENCEAYTASLKASCHPNSVFIHPSGAEKSLRDTIDELGRHHGDMKDDKFRVWTDQVLATDTTRGSWIVKLDKWEQTGNQRQCCRTTIKLTSKENEGFVWEHVEQTWSKESDVKDDDVNWII</sequence>
<feature type="domain" description="Sucrose-phosphatase C-terminal" evidence="11">
    <location>
        <begin position="284"/>
        <end position="411"/>
    </location>
</feature>
<reference evidence="12 13" key="1">
    <citation type="submission" date="2022-03" db="EMBL/GenBank/DDBJ databases">
        <authorList>
            <person name="Nunn A."/>
            <person name="Chopra R."/>
            <person name="Nunn A."/>
            <person name="Contreras Garrido A."/>
        </authorList>
    </citation>
    <scope>NUCLEOTIDE SEQUENCE [LARGE SCALE GENOMIC DNA]</scope>
</reference>
<dbReference type="NCBIfam" id="TIGR01485">
    <property type="entry name" value="SPP_plant-cyano"/>
    <property type="match status" value="1"/>
</dbReference>
<dbReference type="SFLD" id="SFLDG01140">
    <property type="entry name" value="C2.B:_Phosphomannomutase_and_P"/>
    <property type="match status" value="1"/>
</dbReference>
<proteinExistence type="inferred from homology"/>
<evidence type="ECO:0000259" key="11">
    <source>
        <dbReference type="Pfam" id="PF08472"/>
    </source>
</evidence>
<keyword evidence="6 9" id="KW-0378">Hydrolase</keyword>
<dbReference type="GO" id="GO:0000287">
    <property type="term" value="F:magnesium ion binding"/>
    <property type="evidence" value="ECO:0007669"/>
    <property type="project" value="UniProtKB-UniRule"/>
</dbReference>
<gene>
    <name evidence="12" type="ORF">TAV2_LOCUS3090</name>
</gene>
<dbReference type="Pfam" id="PF05116">
    <property type="entry name" value="S6PP"/>
    <property type="match status" value="1"/>
</dbReference>
<dbReference type="EMBL" id="OU466857">
    <property type="protein sequence ID" value="CAH2036395.1"/>
    <property type="molecule type" value="Genomic_DNA"/>
</dbReference>
<dbReference type="InterPro" id="IPR013679">
    <property type="entry name" value="SPP_C"/>
</dbReference>
<comment type="function">
    <text evidence="2 9">Catalyzes the final step of sucrose synthesis.</text>
</comment>
<dbReference type="Pfam" id="PF08472">
    <property type="entry name" value="S6PP_C"/>
    <property type="match status" value="1"/>
</dbReference>
<evidence type="ECO:0000256" key="7">
    <source>
        <dbReference type="ARBA" id="ARBA00022842"/>
    </source>
</evidence>
<keyword evidence="7 9" id="KW-0460">Magnesium</keyword>
<name>A0AAU9RDV9_THLAR</name>
<evidence type="ECO:0000256" key="3">
    <source>
        <dbReference type="ARBA" id="ARBA00005070"/>
    </source>
</evidence>
<evidence type="ECO:0000256" key="9">
    <source>
        <dbReference type="RuleBase" id="RU368007"/>
    </source>
</evidence>
<keyword evidence="13" id="KW-1185">Reference proteome</keyword>